<evidence type="ECO:0000259" key="20">
    <source>
        <dbReference type="PROSITE" id="PS50026"/>
    </source>
</evidence>
<dbReference type="CDD" id="cd03517">
    <property type="entry name" value="Link_domain_CSPGs_modules_1_3"/>
    <property type="match status" value="2"/>
</dbReference>
<dbReference type="InterPro" id="IPR001304">
    <property type="entry name" value="C-type_lectin-like"/>
</dbReference>
<dbReference type="InterPro" id="IPR007110">
    <property type="entry name" value="Ig-like_dom"/>
</dbReference>
<evidence type="ECO:0000256" key="11">
    <source>
        <dbReference type="ARBA" id="ARBA00023180"/>
    </source>
</evidence>
<reference evidence="25" key="1">
    <citation type="submission" date="2023-08" db="EMBL/GenBank/DDBJ databases">
        <authorList>
            <person name="Alioto T."/>
            <person name="Alioto T."/>
            <person name="Gomez Garrido J."/>
        </authorList>
    </citation>
    <scope>NUCLEOTIDE SEQUENCE</scope>
</reference>
<dbReference type="FunFam" id="3.10.100.10:FF:000011">
    <property type="entry name" value="Aggrecan core protein"/>
    <property type="match status" value="1"/>
</dbReference>
<dbReference type="Proteomes" id="UP001178508">
    <property type="component" value="Chromosome 1"/>
</dbReference>
<keyword evidence="12" id="KW-0393">Immunoglobulin domain</keyword>
<dbReference type="FunFam" id="2.10.25.10:FF:000230">
    <property type="entry name" value="Delta-like protein"/>
    <property type="match status" value="1"/>
</dbReference>
<dbReference type="Pfam" id="PF00084">
    <property type="entry name" value="Sushi"/>
    <property type="match status" value="1"/>
</dbReference>
<dbReference type="PRINTS" id="PR01265">
    <property type="entry name" value="LINKMODULE"/>
</dbReference>
<feature type="compositionally biased region" description="Low complexity" evidence="18">
    <location>
        <begin position="423"/>
        <end position="432"/>
    </location>
</feature>
<dbReference type="PROSITE" id="PS50026">
    <property type="entry name" value="EGF_3"/>
    <property type="match status" value="1"/>
</dbReference>
<dbReference type="InterPro" id="IPR000436">
    <property type="entry name" value="Sushi_SCR_CCP_dom"/>
</dbReference>
<dbReference type="GO" id="GO:0005615">
    <property type="term" value="C:extracellular space"/>
    <property type="evidence" value="ECO:0007669"/>
    <property type="project" value="TreeGrafter"/>
</dbReference>
<feature type="domain" description="EGF-like" evidence="20">
    <location>
        <begin position="1215"/>
        <end position="1251"/>
    </location>
</feature>
<feature type="domain" description="Link" evidence="24">
    <location>
        <begin position="614"/>
        <end position="710"/>
    </location>
</feature>
<evidence type="ECO:0000259" key="24">
    <source>
        <dbReference type="PROSITE" id="PS50963"/>
    </source>
</evidence>
<dbReference type="GO" id="GO:0005509">
    <property type="term" value="F:calcium ion binding"/>
    <property type="evidence" value="ECO:0007669"/>
    <property type="project" value="InterPro"/>
</dbReference>
<evidence type="ECO:0000259" key="22">
    <source>
        <dbReference type="PROSITE" id="PS50835"/>
    </source>
</evidence>
<evidence type="ECO:0000256" key="9">
    <source>
        <dbReference type="ARBA" id="ARBA00022974"/>
    </source>
</evidence>
<keyword evidence="7 19" id="KW-0732">Signal</keyword>
<evidence type="ECO:0000256" key="5">
    <source>
        <dbReference type="ARBA" id="ARBA00022536"/>
    </source>
</evidence>
<feature type="disulfide bond" evidence="16">
    <location>
        <begin position="1384"/>
        <end position="1427"/>
    </location>
</feature>
<dbReference type="PROSITE" id="PS50963">
    <property type="entry name" value="LINK_2"/>
    <property type="match status" value="4"/>
</dbReference>
<evidence type="ECO:0000256" key="3">
    <source>
        <dbReference type="ARBA" id="ARBA00022525"/>
    </source>
</evidence>
<name>A0AAV1EMZ1_XYRNO</name>
<dbReference type="FunFam" id="2.10.70.10:FF:000003">
    <property type="entry name" value="Versican core protein"/>
    <property type="match status" value="1"/>
</dbReference>
<gene>
    <name evidence="25" type="ORF">XNOV1_A015271</name>
</gene>
<dbReference type="GO" id="GO:0001501">
    <property type="term" value="P:skeletal system development"/>
    <property type="evidence" value="ECO:0007669"/>
    <property type="project" value="TreeGrafter"/>
</dbReference>
<keyword evidence="4" id="KW-0272">Extracellular matrix</keyword>
<feature type="compositionally biased region" description="Pro residues" evidence="18">
    <location>
        <begin position="433"/>
        <end position="447"/>
    </location>
</feature>
<dbReference type="PANTHER" id="PTHR22804:SF60">
    <property type="entry name" value="AGGRECAN A"/>
    <property type="match status" value="1"/>
</dbReference>
<dbReference type="SUPFAM" id="SSF56436">
    <property type="entry name" value="C-type lectin-like"/>
    <property type="match status" value="5"/>
</dbReference>
<evidence type="ECO:0000256" key="7">
    <source>
        <dbReference type="ARBA" id="ARBA00022729"/>
    </source>
</evidence>
<evidence type="ECO:0000256" key="10">
    <source>
        <dbReference type="ARBA" id="ARBA00023157"/>
    </source>
</evidence>
<dbReference type="CDD" id="cd00054">
    <property type="entry name" value="EGF_CA"/>
    <property type="match status" value="1"/>
</dbReference>
<evidence type="ECO:0000256" key="16">
    <source>
        <dbReference type="PROSITE-ProRule" id="PRU00302"/>
    </source>
</evidence>
<dbReference type="SMART" id="SM00406">
    <property type="entry name" value="IGv"/>
    <property type="match status" value="1"/>
</dbReference>
<keyword evidence="16" id="KW-0768">Sushi</keyword>
<dbReference type="FunFam" id="3.10.100.10:FF:000009">
    <property type="entry name" value="Aggrecan core protein"/>
    <property type="match status" value="1"/>
</dbReference>
<proteinExistence type="inferred from homology"/>
<dbReference type="InterPro" id="IPR033987">
    <property type="entry name" value="CSPG_CTLD"/>
</dbReference>
<keyword evidence="9" id="KW-0654">Proteoglycan</keyword>
<feature type="domain" description="Link" evidence="24">
    <location>
        <begin position="513"/>
        <end position="608"/>
    </location>
</feature>
<feature type="compositionally biased region" description="Low complexity" evidence="18">
    <location>
        <begin position="886"/>
        <end position="898"/>
    </location>
</feature>
<feature type="region of interest" description="Disordered" evidence="18">
    <location>
        <begin position="761"/>
        <end position="814"/>
    </location>
</feature>
<keyword evidence="26" id="KW-1185">Reference proteome</keyword>
<dbReference type="InterPro" id="IPR016187">
    <property type="entry name" value="CTDL_fold"/>
</dbReference>
<dbReference type="InterPro" id="IPR003599">
    <property type="entry name" value="Ig_sub"/>
</dbReference>
<dbReference type="CDD" id="cd03520">
    <property type="entry name" value="Link_domain_CSPGs_modules_2_4"/>
    <property type="match status" value="1"/>
</dbReference>
<dbReference type="InterPro" id="IPR013783">
    <property type="entry name" value="Ig-like_fold"/>
</dbReference>
<evidence type="ECO:0000256" key="17">
    <source>
        <dbReference type="PROSITE-ProRule" id="PRU00323"/>
    </source>
</evidence>
<dbReference type="Gene3D" id="2.10.70.10">
    <property type="entry name" value="Complement Module, domain 1"/>
    <property type="match status" value="1"/>
</dbReference>
<feature type="compositionally biased region" description="Low complexity" evidence="18">
    <location>
        <begin position="799"/>
        <end position="814"/>
    </location>
</feature>
<comment type="subcellular location">
    <subcellularLocation>
        <location evidence="1">Secreted</location>
        <location evidence="1">Extracellular space</location>
        <location evidence="1">Extracellular matrix</location>
    </subcellularLocation>
</comment>
<dbReference type="GO" id="GO:0007417">
    <property type="term" value="P:central nervous system development"/>
    <property type="evidence" value="ECO:0007669"/>
    <property type="project" value="TreeGrafter"/>
</dbReference>
<dbReference type="GO" id="GO:0002052">
    <property type="term" value="P:positive regulation of neuroblast proliferation"/>
    <property type="evidence" value="ECO:0007669"/>
    <property type="project" value="TreeGrafter"/>
</dbReference>
<organism evidence="25 26">
    <name type="scientific">Xyrichtys novacula</name>
    <name type="common">Pearly razorfish</name>
    <name type="synonym">Hemipteronotus novacula</name>
    <dbReference type="NCBI Taxonomy" id="13765"/>
    <lineage>
        <taxon>Eukaryota</taxon>
        <taxon>Metazoa</taxon>
        <taxon>Chordata</taxon>
        <taxon>Craniata</taxon>
        <taxon>Vertebrata</taxon>
        <taxon>Euteleostomi</taxon>
        <taxon>Actinopterygii</taxon>
        <taxon>Neopterygii</taxon>
        <taxon>Teleostei</taxon>
        <taxon>Neoteleostei</taxon>
        <taxon>Acanthomorphata</taxon>
        <taxon>Eupercaria</taxon>
        <taxon>Labriformes</taxon>
        <taxon>Labridae</taxon>
        <taxon>Xyrichtys</taxon>
    </lineage>
</organism>
<dbReference type="Pfam" id="PF00059">
    <property type="entry name" value="Lectin_C"/>
    <property type="match status" value="1"/>
</dbReference>
<dbReference type="CDD" id="cd03588">
    <property type="entry name" value="CLECT_CSPGs"/>
    <property type="match status" value="1"/>
</dbReference>
<dbReference type="InterPro" id="IPR036179">
    <property type="entry name" value="Ig-like_dom_sf"/>
</dbReference>
<sequence>MLRWIVCLSVCLLLTSASFDYMFEEHSFMDPEDVLSVSIPLGGPQRPLLGGTLMLPCYFEDHTVPDPGAPPIAPLSHRIKWSLVTKEKVTTILVALEGQVRITESYLDRVQLVGYPGTPTDGSIKISELRSSDSGVYRCEVQHGIEDNHDDVHVQVQGLVFHYRAIMGRYSLTFEKAKAACSLNSAVVASPEQLQAAFEDGFHQCDAGWLSDHTVRYPILDPRVNCYGDKEDQPGVRTYGVRDLNETYDVYCFAERMAGRVFHAASAEKFTFSDAALACSARGAQLANTGQLYLAWQSGMDVCNAGWLADRSVRYPINIRRPQCGGGLLGVRTVYLHTNQTGYPRSESLYDAFCYTESPDEEGSGSEEEEGSGVESVTVATQSTEVFFKTTTTESEAVGELETQRPTVDFTFTESTTGLLTELPTETPTELPTEPPTEPLTEPPIEPPTVPTIELTTELPTETPTGWPSRLTTELPQPTRVTEFITDLVEADTTGPEVDLQPSTASVLPPSGVVFLYRSESGRYAFTFIEAQLACRSIGASIASPQQLQASYLAGYHQCDAGWLLDQTVRYPITSPRHKCAGDLGDKPGVRSYGMRPADERYDVYCYVDGLKGEVFHVGSAEGFTFDQAASSCQEQNAVLASPGELFAAWKKGLDKCRAGWLSDRSVRYPINSPRPECGGGKSGVHTVHLNPDQTGHPNPDSRYDAYCLRVDVQLIANETGLNVSDIQEALLNLTSAADLLRPAGLPIVLPIAVDSSGSGSGSADFGSGSVAGSASGSISGDMSGFGEPSAGWAGSGSAGLPSGSSGLGSADASGSGLIGEGSGIAVVFSGTDGIFSGESSSSGGLQEAGEGGTEILIFPPSEVGSGGPSGNGDPFGSGTQSGFNSAESGSSMDSSGQFSGFVTTKDFSGFSGSPSGFPSGSGSGQSGELSGSGSVQILLIDGELIDQSAPVNHKEHELGGGVLAFSGSGDILGSGTLSGSGSGSGSGFSGVTFVGSGLTELTGSSSGEQEASGFLLYSSGKGSGDHLSGFGSLTFVSGSGSGTSGSGSSTSGEEGSVTFLSGDFITDESKHTMPSEELGQGSVEYSGEGGSSSGFFSGMSSASGSSSGDLSQVVLPSPSSQWALTKSTTGPEVAFIKAGSSQSSGGLFGTPSPVLAPAGLAAPRIYVAASPASVQSPGGDEHTGSVEGVFNPCEPNPCGNSACSVEDGVASCHEVDVCHPNPCANGATCVESADSYKCLCLPSYGGNRCEIDEQVCEDGWTKFQGNCYLHFSDRQTWMDAEQRCRNLNAHLVSIITPEEQRFVNANAQDYQWIGLNDKTMENDFHWTDGTPLQYENWKPNQPDNYLYSGEDCVVMIWHDDGQWNDVPCNYHLPFTCKKGPVSCGAPPQVENAHMFGAKRAEYPVNYIIRYQCNPGFRQRHLPVVRCKADGQWEEPQVECTDVKSRRRAAESGGELQ</sequence>
<dbReference type="InterPro" id="IPR050691">
    <property type="entry name" value="Hyaluronan_bind_Proteoglycan"/>
</dbReference>
<dbReference type="InterPro" id="IPR000538">
    <property type="entry name" value="Link_dom"/>
</dbReference>
<dbReference type="InterPro" id="IPR018378">
    <property type="entry name" value="C-type_lectin_CS"/>
</dbReference>
<dbReference type="Pfam" id="PF00193">
    <property type="entry name" value="Xlink"/>
    <property type="match status" value="4"/>
</dbReference>
<dbReference type="PROSITE" id="PS00022">
    <property type="entry name" value="EGF_1"/>
    <property type="match status" value="1"/>
</dbReference>
<evidence type="ECO:0000256" key="13">
    <source>
        <dbReference type="ARBA" id="ARBA00039399"/>
    </source>
</evidence>
<dbReference type="SMART" id="SM00409">
    <property type="entry name" value="IG"/>
    <property type="match status" value="1"/>
</dbReference>
<dbReference type="GO" id="GO:0005540">
    <property type="term" value="F:hyaluronic acid binding"/>
    <property type="evidence" value="ECO:0007669"/>
    <property type="project" value="InterPro"/>
</dbReference>
<dbReference type="PROSITE" id="PS00290">
    <property type="entry name" value="IG_MHC"/>
    <property type="match status" value="1"/>
</dbReference>
<dbReference type="InterPro" id="IPR013106">
    <property type="entry name" value="Ig_V-set"/>
</dbReference>
<keyword evidence="5 15" id="KW-0245">EGF-like domain</keyword>
<dbReference type="SUPFAM" id="SSF48726">
    <property type="entry name" value="Immunoglobulin"/>
    <property type="match status" value="1"/>
</dbReference>
<dbReference type="PROSITE" id="PS50923">
    <property type="entry name" value="SUSHI"/>
    <property type="match status" value="1"/>
</dbReference>
<evidence type="ECO:0000256" key="4">
    <source>
        <dbReference type="ARBA" id="ARBA00022530"/>
    </source>
</evidence>
<dbReference type="PROSITE" id="PS50835">
    <property type="entry name" value="IG_LIKE"/>
    <property type="match status" value="1"/>
</dbReference>
<evidence type="ECO:0000313" key="26">
    <source>
        <dbReference type="Proteomes" id="UP001178508"/>
    </source>
</evidence>
<dbReference type="GO" id="GO:0010001">
    <property type="term" value="P:glial cell differentiation"/>
    <property type="evidence" value="ECO:0007669"/>
    <property type="project" value="TreeGrafter"/>
</dbReference>
<feature type="region of interest" description="Disordered" evidence="18">
    <location>
        <begin position="1071"/>
        <end position="1102"/>
    </location>
</feature>
<feature type="domain" description="Link" evidence="24">
    <location>
        <begin position="260"/>
        <end position="356"/>
    </location>
</feature>
<feature type="region of interest" description="Disordered" evidence="18">
    <location>
        <begin position="423"/>
        <end position="447"/>
    </location>
</feature>
<dbReference type="SMART" id="SM00445">
    <property type="entry name" value="LINK"/>
    <property type="match status" value="4"/>
</dbReference>
<feature type="domain" description="Sushi" evidence="23">
    <location>
        <begin position="1382"/>
        <end position="1442"/>
    </location>
</feature>
<keyword evidence="3" id="KW-0964">Secreted</keyword>
<evidence type="ECO:0000256" key="6">
    <source>
        <dbReference type="ARBA" id="ARBA00022723"/>
    </source>
</evidence>
<dbReference type="Gene3D" id="2.60.40.10">
    <property type="entry name" value="Immunoglobulins"/>
    <property type="match status" value="1"/>
</dbReference>
<comment type="similarity">
    <text evidence="2">Belongs to the aggrecan/versican proteoglycan family.</text>
</comment>
<keyword evidence="10 15" id="KW-1015">Disulfide bond</keyword>
<protein>
    <recommendedName>
        <fullName evidence="13">Aggrecan core protein</fullName>
    </recommendedName>
    <alternativeName>
        <fullName evidence="14">Cartilage-specific proteoglycan core protein</fullName>
    </alternativeName>
</protein>
<dbReference type="GO" id="GO:0045202">
    <property type="term" value="C:synapse"/>
    <property type="evidence" value="ECO:0007669"/>
    <property type="project" value="TreeGrafter"/>
</dbReference>
<feature type="disulfide bond" evidence="15">
    <location>
        <begin position="1241"/>
        <end position="1250"/>
    </location>
</feature>
<feature type="disulfide bond" evidence="17">
    <location>
        <begin position="657"/>
        <end position="678"/>
    </location>
</feature>
<dbReference type="SMART" id="SM00181">
    <property type="entry name" value="EGF"/>
    <property type="match status" value="1"/>
</dbReference>
<dbReference type="FunFam" id="3.10.100.10:FF:000003">
    <property type="entry name" value="Versican core protein"/>
    <property type="match status" value="1"/>
</dbReference>
<evidence type="ECO:0000313" key="25">
    <source>
        <dbReference type="EMBL" id="CAJ1050064.1"/>
    </source>
</evidence>
<dbReference type="InterPro" id="IPR000742">
    <property type="entry name" value="EGF"/>
</dbReference>
<feature type="disulfide bond" evidence="17">
    <location>
        <begin position="559"/>
        <end position="580"/>
    </location>
</feature>
<keyword evidence="8" id="KW-0677">Repeat</keyword>
<dbReference type="Pfam" id="PF07686">
    <property type="entry name" value="V-set"/>
    <property type="match status" value="1"/>
</dbReference>
<dbReference type="InterPro" id="IPR003006">
    <property type="entry name" value="Ig/MHC_CS"/>
</dbReference>
<dbReference type="Gene3D" id="2.10.25.10">
    <property type="entry name" value="Laminin"/>
    <property type="match status" value="1"/>
</dbReference>
<dbReference type="InterPro" id="IPR035976">
    <property type="entry name" value="Sushi/SCR/CCP_sf"/>
</dbReference>
<feature type="domain" description="C-type lectin" evidence="21">
    <location>
        <begin position="1264"/>
        <end position="1378"/>
    </location>
</feature>
<evidence type="ECO:0000256" key="8">
    <source>
        <dbReference type="ARBA" id="ARBA00022737"/>
    </source>
</evidence>
<dbReference type="EMBL" id="OY660864">
    <property type="protein sequence ID" value="CAJ1050064.1"/>
    <property type="molecule type" value="Genomic_DNA"/>
</dbReference>
<feature type="region of interest" description="Disordered" evidence="18">
    <location>
        <begin position="857"/>
        <end position="898"/>
    </location>
</feature>
<dbReference type="Pfam" id="PF00008">
    <property type="entry name" value="EGF"/>
    <property type="match status" value="1"/>
</dbReference>
<feature type="compositionally biased region" description="Gly residues" evidence="18">
    <location>
        <begin position="865"/>
        <end position="876"/>
    </location>
</feature>
<feature type="disulfide bond" evidence="17">
    <location>
        <begin position="205"/>
        <end position="226"/>
    </location>
</feature>
<evidence type="ECO:0000256" key="14">
    <source>
        <dbReference type="ARBA" id="ARBA00042947"/>
    </source>
</evidence>
<evidence type="ECO:0000256" key="2">
    <source>
        <dbReference type="ARBA" id="ARBA00006838"/>
    </source>
</evidence>
<dbReference type="SMART" id="SM00034">
    <property type="entry name" value="CLECT"/>
    <property type="match status" value="1"/>
</dbReference>
<dbReference type="PANTHER" id="PTHR22804">
    <property type="entry name" value="AGGRECAN/VERSICAN PROTEOGLYCAN"/>
    <property type="match status" value="1"/>
</dbReference>
<feature type="signal peptide" evidence="19">
    <location>
        <begin position="1"/>
        <end position="17"/>
    </location>
</feature>
<dbReference type="GO" id="GO:0072534">
    <property type="term" value="C:perineuronal net"/>
    <property type="evidence" value="ECO:0007669"/>
    <property type="project" value="TreeGrafter"/>
</dbReference>
<evidence type="ECO:0000256" key="15">
    <source>
        <dbReference type="PROSITE-ProRule" id="PRU00076"/>
    </source>
</evidence>
<dbReference type="PROSITE" id="PS00615">
    <property type="entry name" value="C_TYPE_LECTIN_1"/>
    <property type="match status" value="1"/>
</dbReference>
<dbReference type="FunFam" id="3.10.100.10:FF:000002">
    <property type="entry name" value="Hyaluronan proteoglycan link protein 1"/>
    <property type="match status" value="2"/>
</dbReference>
<feature type="compositionally biased region" description="Low complexity" evidence="18">
    <location>
        <begin position="761"/>
        <end position="793"/>
    </location>
</feature>
<dbReference type="InterPro" id="IPR016186">
    <property type="entry name" value="C-type_lectin-like/link_sf"/>
</dbReference>
<feature type="disulfide bond" evidence="17">
    <location>
        <begin position="303"/>
        <end position="324"/>
    </location>
</feature>
<dbReference type="GO" id="GO:0048812">
    <property type="term" value="P:neuron projection morphogenesis"/>
    <property type="evidence" value="ECO:0007669"/>
    <property type="project" value="UniProtKB-ARBA"/>
</dbReference>
<evidence type="ECO:0000256" key="18">
    <source>
        <dbReference type="SAM" id="MobiDB-lite"/>
    </source>
</evidence>
<dbReference type="SMART" id="SM00032">
    <property type="entry name" value="CCP"/>
    <property type="match status" value="1"/>
</dbReference>
<dbReference type="Gene3D" id="3.10.100.10">
    <property type="entry name" value="Mannose-Binding Protein A, subunit A"/>
    <property type="match status" value="5"/>
</dbReference>
<dbReference type="SUPFAM" id="SSF57535">
    <property type="entry name" value="Complement control module/SCR domain"/>
    <property type="match status" value="1"/>
</dbReference>
<feature type="domain" description="Link" evidence="24">
    <location>
        <begin position="159"/>
        <end position="254"/>
    </location>
</feature>
<comment type="caution">
    <text evidence="15">Lacks conserved residue(s) required for the propagation of feature annotation.</text>
</comment>
<evidence type="ECO:0000256" key="1">
    <source>
        <dbReference type="ARBA" id="ARBA00004498"/>
    </source>
</evidence>
<feature type="domain" description="Ig-like" evidence="22">
    <location>
        <begin position="31"/>
        <end position="155"/>
    </location>
</feature>
<feature type="disulfide bond" evidence="16">
    <location>
        <begin position="1413"/>
        <end position="1440"/>
    </location>
</feature>
<evidence type="ECO:0000256" key="12">
    <source>
        <dbReference type="ARBA" id="ARBA00023319"/>
    </source>
</evidence>
<keyword evidence="11" id="KW-0325">Glycoprotein</keyword>
<dbReference type="InterPro" id="IPR001881">
    <property type="entry name" value="EGF-like_Ca-bd_dom"/>
</dbReference>
<dbReference type="SMART" id="SM00179">
    <property type="entry name" value="EGF_CA"/>
    <property type="match status" value="1"/>
</dbReference>
<evidence type="ECO:0000259" key="23">
    <source>
        <dbReference type="PROSITE" id="PS50923"/>
    </source>
</evidence>
<evidence type="ECO:0000256" key="19">
    <source>
        <dbReference type="SAM" id="SignalP"/>
    </source>
</evidence>
<evidence type="ECO:0000259" key="21">
    <source>
        <dbReference type="PROSITE" id="PS50041"/>
    </source>
</evidence>
<accession>A0AAV1EMZ1</accession>
<dbReference type="GO" id="GO:0007155">
    <property type="term" value="P:cell adhesion"/>
    <property type="evidence" value="ECO:0007669"/>
    <property type="project" value="InterPro"/>
</dbReference>
<dbReference type="PROSITE" id="PS01241">
    <property type="entry name" value="LINK_1"/>
    <property type="match status" value="3"/>
</dbReference>
<feature type="chain" id="PRO_5043449257" description="Aggrecan core protein" evidence="19">
    <location>
        <begin position="18"/>
        <end position="1457"/>
    </location>
</feature>
<keyword evidence="6" id="KW-0479">Metal-binding</keyword>
<dbReference type="PROSITE" id="PS50041">
    <property type="entry name" value="C_TYPE_LECTIN_2"/>
    <property type="match status" value="1"/>
</dbReference>
<dbReference type="CDD" id="cd00033">
    <property type="entry name" value="CCP"/>
    <property type="match status" value="1"/>
</dbReference>
<dbReference type="GO" id="GO:0005886">
    <property type="term" value="C:plasma membrane"/>
    <property type="evidence" value="ECO:0007669"/>
    <property type="project" value="UniProtKB-ARBA"/>
</dbReference>